<dbReference type="KEGG" id="anf:AQPE_2733"/>
<sequence length="553" mass="64187">MGQIRSDEGDQDEAVDYLIDALRWDSKNGWALMMMGNILAKFKKDIPTALKYFDQALLANVNDYISLTNVAYLMFQQGKMDEAKRYLDASLQINPKYPNTHLILGLIAEKEQDLDSAFNYSLQTVRLCPKKDELYQNAVKQTFELAKQILKTGKGQKMVDQFRHKLEYEGDTGIEMIEDADIKTAAKFELAENFNRAKHTVRYKPNYAGVEHLILHELSHLKLIIDARNEGINQLFISTQSQKTEFLSNYSGHATSLIKKGFPEKTVNEFLLMLFEGLNLQVYNTPIDLFIENTIYHEYPEFRPWQFLSLYSLIEQGIAAVTNKRIIELAPKDILSKSKIYNLINAMQYRDLFGVDLIILFNATPLELKQAQTFYNEYLEYRDDKKPGEEYEMLLHWSEDLKVDRYSELVGEIQYRKRSDINSFINSLEKDPLGLDERDPVKEREQRRFQQSQEKEGANMAVVMHMVSALQYFQNLPKETIKKIAFDIAMQGTQGFSTEKSGYTVPSIPDKEFTGYQILAWYYVSWAISAPLQLAELGLPYEKEFELAKKMRE</sequence>
<keyword evidence="1" id="KW-0802">TPR repeat</keyword>
<dbReference type="PROSITE" id="PS50005">
    <property type="entry name" value="TPR"/>
    <property type="match status" value="1"/>
</dbReference>
<keyword evidence="3" id="KW-1185">Reference proteome</keyword>
<dbReference type="Gene3D" id="1.25.40.10">
    <property type="entry name" value="Tetratricopeptide repeat domain"/>
    <property type="match status" value="1"/>
</dbReference>
<protein>
    <submittedName>
        <fullName evidence="2">Tetratricopeptide TPR_2 repeat protein</fullName>
    </submittedName>
</protein>
<organism evidence="2 3">
    <name type="scientific">Aquipluma nitroreducens</name>
    <dbReference type="NCBI Taxonomy" id="2010828"/>
    <lineage>
        <taxon>Bacteria</taxon>
        <taxon>Pseudomonadati</taxon>
        <taxon>Bacteroidota</taxon>
        <taxon>Bacteroidia</taxon>
        <taxon>Marinilabiliales</taxon>
        <taxon>Prolixibacteraceae</taxon>
        <taxon>Aquipluma</taxon>
    </lineage>
</organism>
<feature type="repeat" description="TPR" evidence="1">
    <location>
        <begin position="64"/>
        <end position="97"/>
    </location>
</feature>
<dbReference type="InterPro" id="IPR052943">
    <property type="entry name" value="TMTC_O-mannosyl-trnsfr"/>
</dbReference>
<dbReference type="SUPFAM" id="SSF48452">
    <property type="entry name" value="TPR-like"/>
    <property type="match status" value="1"/>
</dbReference>
<gene>
    <name evidence="2" type="ORF">AQPE_2733</name>
</gene>
<dbReference type="Pfam" id="PF13181">
    <property type="entry name" value="TPR_8"/>
    <property type="match status" value="2"/>
</dbReference>
<dbReference type="Proteomes" id="UP001193389">
    <property type="component" value="Chromosome"/>
</dbReference>
<dbReference type="SMART" id="SM00028">
    <property type="entry name" value="TPR"/>
    <property type="match status" value="3"/>
</dbReference>
<accession>A0A5K7SAI1</accession>
<name>A0A5K7SAI1_9BACT</name>
<dbReference type="InterPro" id="IPR019734">
    <property type="entry name" value="TPR_rpt"/>
</dbReference>
<proteinExistence type="predicted"/>
<dbReference type="RefSeq" id="WP_318346898.1">
    <property type="nucleotide sequence ID" value="NZ_AP018694.1"/>
</dbReference>
<dbReference type="PANTHER" id="PTHR44809:SF1">
    <property type="entry name" value="PROTEIN O-MANNOSYL-TRANSFERASE TMTC1"/>
    <property type="match status" value="1"/>
</dbReference>
<evidence type="ECO:0000256" key="1">
    <source>
        <dbReference type="PROSITE-ProRule" id="PRU00339"/>
    </source>
</evidence>
<dbReference type="EMBL" id="AP018694">
    <property type="protein sequence ID" value="BBE18570.1"/>
    <property type="molecule type" value="Genomic_DNA"/>
</dbReference>
<dbReference type="AlphaFoldDB" id="A0A5K7SAI1"/>
<dbReference type="PANTHER" id="PTHR44809">
    <property type="match status" value="1"/>
</dbReference>
<reference evidence="2" key="1">
    <citation type="journal article" date="2020" name="Int. J. Syst. Evol. Microbiol.">
        <title>Aquipluma nitroreducens gen. nov. sp. nov., a novel facultatively anaerobic bacterium isolated from a freshwater lake.</title>
        <authorList>
            <person name="Watanabe M."/>
            <person name="Kojima H."/>
            <person name="Fukui M."/>
        </authorList>
    </citation>
    <scope>NUCLEOTIDE SEQUENCE</scope>
    <source>
        <strain evidence="2">MeG22</strain>
    </source>
</reference>
<evidence type="ECO:0000313" key="3">
    <source>
        <dbReference type="Proteomes" id="UP001193389"/>
    </source>
</evidence>
<dbReference type="InterPro" id="IPR011990">
    <property type="entry name" value="TPR-like_helical_dom_sf"/>
</dbReference>
<evidence type="ECO:0000313" key="2">
    <source>
        <dbReference type="EMBL" id="BBE18570.1"/>
    </source>
</evidence>